<feature type="non-terminal residue" evidence="14">
    <location>
        <position position="1"/>
    </location>
</feature>
<evidence type="ECO:0000313" key="15">
    <source>
        <dbReference type="Proteomes" id="UP000324897"/>
    </source>
</evidence>
<evidence type="ECO:0000256" key="12">
    <source>
        <dbReference type="SAM" id="MobiDB-lite"/>
    </source>
</evidence>
<evidence type="ECO:0000256" key="6">
    <source>
        <dbReference type="ARBA" id="ARBA00022741"/>
    </source>
</evidence>
<organism evidence="14 15">
    <name type="scientific">Eragrostis curvula</name>
    <name type="common">weeping love grass</name>
    <dbReference type="NCBI Taxonomy" id="38414"/>
    <lineage>
        <taxon>Eukaryota</taxon>
        <taxon>Viridiplantae</taxon>
        <taxon>Streptophyta</taxon>
        <taxon>Embryophyta</taxon>
        <taxon>Tracheophyta</taxon>
        <taxon>Spermatophyta</taxon>
        <taxon>Magnoliopsida</taxon>
        <taxon>Liliopsida</taxon>
        <taxon>Poales</taxon>
        <taxon>Poaceae</taxon>
        <taxon>PACMAD clade</taxon>
        <taxon>Chloridoideae</taxon>
        <taxon>Eragrostideae</taxon>
        <taxon>Eragrostidinae</taxon>
        <taxon>Eragrostis</taxon>
    </lineage>
</organism>
<comment type="catalytic activity">
    <reaction evidence="11">
        <text>L-seryl-[protein] + ATP = O-phospho-L-seryl-[protein] + ADP + H(+)</text>
        <dbReference type="Rhea" id="RHEA:17989"/>
        <dbReference type="Rhea" id="RHEA-COMP:9863"/>
        <dbReference type="Rhea" id="RHEA-COMP:11604"/>
        <dbReference type="ChEBI" id="CHEBI:15378"/>
        <dbReference type="ChEBI" id="CHEBI:29999"/>
        <dbReference type="ChEBI" id="CHEBI:30616"/>
        <dbReference type="ChEBI" id="CHEBI:83421"/>
        <dbReference type="ChEBI" id="CHEBI:456216"/>
        <dbReference type="EC" id="2.7.11.1"/>
    </reaction>
</comment>
<evidence type="ECO:0000313" key="14">
    <source>
        <dbReference type="EMBL" id="TVU32186.1"/>
    </source>
</evidence>
<gene>
    <name evidence="14" type="ORF">EJB05_23908</name>
</gene>
<evidence type="ECO:0000256" key="4">
    <source>
        <dbReference type="ARBA" id="ARBA00022679"/>
    </source>
</evidence>
<dbReference type="EMBL" id="RWGY01000011">
    <property type="protein sequence ID" value="TVU32186.1"/>
    <property type="molecule type" value="Genomic_DNA"/>
</dbReference>
<dbReference type="SMART" id="SM00219">
    <property type="entry name" value="TyrKc"/>
    <property type="match status" value="1"/>
</dbReference>
<evidence type="ECO:0000256" key="1">
    <source>
        <dbReference type="ARBA" id="ARBA00004162"/>
    </source>
</evidence>
<keyword evidence="5" id="KW-0812">Transmembrane</keyword>
<dbReference type="GO" id="GO:0004674">
    <property type="term" value="F:protein serine/threonine kinase activity"/>
    <property type="evidence" value="ECO:0007669"/>
    <property type="project" value="UniProtKB-KW"/>
</dbReference>
<evidence type="ECO:0000256" key="11">
    <source>
        <dbReference type="ARBA" id="ARBA00048679"/>
    </source>
</evidence>
<keyword evidence="7" id="KW-0067">ATP-binding</keyword>
<comment type="catalytic activity">
    <reaction evidence="10">
        <text>L-threonyl-[protein] + ATP = O-phospho-L-threonyl-[protein] + ADP + H(+)</text>
        <dbReference type="Rhea" id="RHEA:46608"/>
        <dbReference type="Rhea" id="RHEA-COMP:11060"/>
        <dbReference type="Rhea" id="RHEA-COMP:11605"/>
        <dbReference type="ChEBI" id="CHEBI:15378"/>
        <dbReference type="ChEBI" id="CHEBI:30013"/>
        <dbReference type="ChEBI" id="CHEBI:30616"/>
        <dbReference type="ChEBI" id="CHEBI:61977"/>
        <dbReference type="ChEBI" id="CHEBI:456216"/>
        <dbReference type="EC" id="2.7.11.1"/>
    </reaction>
</comment>
<keyword evidence="3" id="KW-0418">Kinase</keyword>
<dbReference type="GO" id="GO:0005524">
    <property type="term" value="F:ATP binding"/>
    <property type="evidence" value="ECO:0007669"/>
    <property type="project" value="UniProtKB-KW"/>
</dbReference>
<dbReference type="InterPro" id="IPR047117">
    <property type="entry name" value="PERK1-13-like"/>
</dbReference>
<keyword evidence="3" id="KW-0723">Serine/threonine-protein kinase</keyword>
<dbReference type="Gene3D" id="3.30.200.20">
    <property type="entry name" value="Phosphorylase Kinase, domain 1"/>
    <property type="match status" value="1"/>
</dbReference>
<dbReference type="PANTHER" id="PTHR47982">
    <property type="entry name" value="PROLINE-RICH RECEPTOR-LIKE PROTEIN KINASE PERK4"/>
    <property type="match status" value="1"/>
</dbReference>
<dbReference type="EC" id="2.7.11.1" evidence="2"/>
<reference evidence="14 15" key="1">
    <citation type="journal article" date="2019" name="Sci. Rep.">
        <title>A high-quality genome of Eragrostis curvula grass provides insights into Poaceae evolution and supports new strategies to enhance forage quality.</title>
        <authorList>
            <person name="Carballo J."/>
            <person name="Santos B.A.C.M."/>
            <person name="Zappacosta D."/>
            <person name="Garbus I."/>
            <person name="Selva J.P."/>
            <person name="Gallo C.A."/>
            <person name="Diaz A."/>
            <person name="Albertini E."/>
            <person name="Caccamo M."/>
            <person name="Echenique V."/>
        </authorList>
    </citation>
    <scope>NUCLEOTIDE SEQUENCE [LARGE SCALE GENOMIC DNA]</scope>
    <source>
        <strain evidence="15">cv. Victoria</strain>
        <tissue evidence="14">Leaf</tissue>
    </source>
</reference>
<evidence type="ECO:0000256" key="5">
    <source>
        <dbReference type="ARBA" id="ARBA00022692"/>
    </source>
</evidence>
<evidence type="ECO:0000256" key="3">
    <source>
        <dbReference type="ARBA" id="ARBA00022527"/>
    </source>
</evidence>
<dbReference type="AlphaFoldDB" id="A0A5J9V891"/>
<comment type="caution">
    <text evidence="14">The sequence shown here is derived from an EMBL/GenBank/DDBJ whole genome shotgun (WGS) entry which is preliminary data.</text>
</comment>
<accession>A0A5J9V891</accession>
<evidence type="ECO:0000256" key="8">
    <source>
        <dbReference type="ARBA" id="ARBA00022989"/>
    </source>
</evidence>
<keyword evidence="8" id="KW-1133">Transmembrane helix</keyword>
<dbReference type="PROSITE" id="PS50011">
    <property type="entry name" value="PROTEIN_KINASE_DOM"/>
    <property type="match status" value="1"/>
</dbReference>
<dbReference type="Pfam" id="PF07714">
    <property type="entry name" value="PK_Tyr_Ser-Thr"/>
    <property type="match status" value="1"/>
</dbReference>
<dbReference type="InterPro" id="IPR001245">
    <property type="entry name" value="Ser-Thr/Tyr_kinase_cat_dom"/>
</dbReference>
<keyword evidence="4" id="KW-0808">Transferase</keyword>
<sequence length="227" mass="25257">TPPPPSRRAARARPHLAARRPSPSPSLCPLEWRIGLRPREVDCRRRLPPRQGLPAPSTAATRYRGTLPGAGEVAIKRLRPGSGQGDREFRAEVEIISRVHHRHLVSLVGYCIHGDQRLLVYEFVPNKTLEFHLHGTGQPTLAWPARWKIALGSAKGLAYLHEDCEFMPTLSVIPRLFIATLDFNFEPKVSDFGLARIQAGSDTHVSTHVMGTFGIQDTSQPFMNLLA</sequence>
<evidence type="ECO:0000256" key="10">
    <source>
        <dbReference type="ARBA" id="ARBA00047899"/>
    </source>
</evidence>
<dbReference type="PANTHER" id="PTHR47982:SF48">
    <property type="entry name" value="NON-SPECIFIC SERINE_THREONINE PROTEIN KINASE"/>
    <property type="match status" value="1"/>
</dbReference>
<dbReference type="InterPro" id="IPR000719">
    <property type="entry name" value="Prot_kinase_dom"/>
</dbReference>
<dbReference type="SUPFAM" id="SSF56112">
    <property type="entry name" value="Protein kinase-like (PK-like)"/>
    <property type="match status" value="1"/>
</dbReference>
<dbReference type="InterPro" id="IPR011009">
    <property type="entry name" value="Kinase-like_dom_sf"/>
</dbReference>
<dbReference type="GO" id="GO:0004713">
    <property type="term" value="F:protein tyrosine kinase activity"/>
    <property type="evidence" value="ECO:0007669"/>
    <property type="project" value="InterPro"/>
</dbReference>
<dbReference type="OrthoDB" id="778574at2759"/>
<dbReference type="Proteomes" id="UP000324897">
    <property type="component" value="Chromosome 1"/>
</dbReference>
<evidence type="ECO:0000256" key="2">
    <source>
        <dbReference type="ARBA" id="ARBA00012513"/>
    </source>
</evidence>
<dbReference type="Gene3D" id="1.10.510.10">
    <property type="entry name" value="Transferase(Phosphotransferase) domain 1"/>
    <property type="match status" value="1"/>
</dbReference>
<dbReference type="InterPro" id="IPR020635">
    <property type="entry name" value="Tyr_kinase_cat_dom"/>
</dbReference>
<dbReference type="Gramene" id="TVU32186">
    <property type="protein sequence ID" value="TVU32186"/>
    <property type="gene ID" value="EJB05_23908"/>
</dbReference>
<evidence type="ECO:0000256" key="9">
    <source>
        <dbReference type="ARBA" id="ARBA00023136"/>
    </source>
</evidence>
<name>A0A5J9V891_9POAL</name>
<proteinExistence type="predicted"/>
<keyword evidence="15" id="KW-1185">Reference proteome</keyword>
<feature type="domain" description="Protein kinase" evidence="13">
    <location>
        <begin position="45"/>
        <end position="227"/>
    </location>
</feature>
<evidence type="ECO:0000256" key="7">
    <source>
        <dbReference type="ARBA" id="ARBA00022840"/>
    </source>
</evidence>
<keyword evidence="6" id="KW-0547">Nucleotide-binding</keyword>
<dbReference type="GO" id="GO:0005886">
    <property type="term" value="C:plasma membrane"/>
    <property type="evidence" value="ECO:0007669"/>
    <property type="project" value="UniProtKB-SubCell"/>
</dbReference>
<keyword evidence="9" id="KW-0472">Membrane</keyword>
<feature type="compositionally biased region" description="Basic residues" evidence="12">
    <location>
        <begin position="8"/>
        <end position="18"/>
    </location>
</feature>
<feature type="region of interest" description="Disordered" evidence="12">
    <location>
        <begin position="1"/>
        <end position="25"/>
    </location>
</feature>
<comment type="subcellular location">
    <subcellularLocation>
        <location evidence="1">Cell membrane</location>
        <topology evidence="1">Single-pass membrane protein</topology>
    </subcellularLocation>
</comment>
<evidence type="ECO:0000259" key="13">
    <source>
        <dbReference type="PROSITE" id="PS50011"/>
    </source>
</evidence>
<protein>
    <recommendedName>
        <fullName evidence="2">non-specific serine/threonine protein kinase</fullName>
        <ecNumber evidence="2">2.7.11.1</ecNumber>
    </recommendedName>
</protein>